<reference evidence="7" key="1">
    <citation type="submission" date="2013-05" db="EMBL/GenBank/DDBJ databases">
        <authorList>
            <person name="Yim A.K.Y."/>
            <person name="Chan T.F."/>
            <person name="Ji K.M."/>
            <person name="Liu X.Y."/>
            <person name="Zhou J.W."/>
            <person name="Li R.Q."/>
            <person name="Yang K.Y."/>
            <person name="Li J."/>
            <person name="Li M."/>
            <person name="Law P.T.W."/>
            <person name="Wu Y.L."/>
            <person name="Cai Z.L."/>
            <person name="Qin H."/>
            <person name="Bao Y."/>
            <person name="Leung R.K.K."/>
            <person name="Ng P.K.S."/>
            <person name="Zou J."/>
            <person name="Zhong X.J."/>
            <person name="Ran P.X."/>
            <person name="Zhong N.S."/>
            <person name="Liu Z.G."/>
            <person name="Tsui S.K.W."/>
        </authorList>
    </citation>
    <scope>NUCLEOTIDE SEQUENCE</scope>
    <source>
        <strain evidence="7">Derf</strain>
        <tissue evidence="7">Whole organism</tissue>
    </source>
</reference>
<evidence type="ECO:0000256" key="6">
    <source>
        <dbReference type="SAM" id="MobiDB-lite"/>
    </source>
</evidence>
<dbReference type="PROSITE" id="PS50294">
    <property type="entry name" value="WD_REPEATS_REGION"/>
    <property type="match status" value="1"/>
</dbReference>
<comment type="caution">
    <text evidence="7">The sequence shown here is derived from an EMBL/GenBank/DDBJ whole genome shotgun (WGS) entry which is preliminary data.</text>
</comment>
<dbReference type="InterPro" id="IPR037850">
    <property type="entry name" value="RBBP5/Swd1"/>
</dbReference>
<evidence type="ECO:0000313" key="7">
    <source>
        <dbReference type="EMBL" id="KAH9529447.1"/>
    </source>
</evidence>
<keyword evidence="2 5" id="KW-0853">WD repeat</keyword>
<feature type="repeat" description="WD" evidence="5">
    <location>
        <begin position="28"/>
        <end position="52"/>
    </location>
</feature>
<dbReference type="Proteomes" id="UP000790347">
    <property type="component" value="Unassembled WGS sequence"/>
</dbReference>
<evidence type="ECO:0000256" key="1">
    <source>
        <dbReference type="ARBA" id="ARBA00004123"/>
    </source>
</evidence>
<evidence type="ECO:0000256" key="3">
    <source>
        <dbReference type="ARBA" id="ARBA00022737"/>
    </source>
</evidence>
<dbReference type="SMART" id="SM00320">
    <property type="entry name" value="WD40"/>
    <property type="match status" value="5"/>
</dbReference>
<accession>A0A922ICD4</accession>
<dbReference type="PANTHER" id="PTHR44040">
    <property type="entry name" value="RETINOBLASTOMA-BINDING PROTEIN 5"/>
    <property type="match status" value="1"/>
</dbReference>
<dbReference type="InterPro" id="IPR036322">
    <property type="entry name" value="WD40_repeat_dom_sf"/>
</dbReference>
<evidence type="ECO:0000256" key="4">
    <source>
        <dbReference type="ARBA" id="ARBA00023242"/>
    </source>
</evidence>
<dbReference type="AlphaFoldDB" id="A0A922ICD4"/>
<dbReference type="PROSITE" id="PS00678">
    <property type="entry name" value="WD_REPEATS_1"/>
    <property type="match status" value="1"/>
</dbReference>
<sequence length="510" mass="57773">MNLELLEQFGQNYPEEFDGVLDCFATATSVAFNRRGSVLAVGCNDGLVFIWDFLTRGVAKMITAHVLPVTSLSWSRNGKLLATSSNDCYVYVWDVLKSQPIIRWHLNTCVSSVQFSPRNHHILLIHSMKQPSHLVQYQISPDGTGINYFIIKIMNLLKHFVHFLAKSIAHSKIPHDEESEFDVVSSFDRRGEYVFSGNTKGRIQVIRLEKGSINFSVVTSFRVSNTAIKQIEFAPKNKNIFLVNSADRIIRVYDSAIILANDPANTKSRKGNNIVAGNDSKLDPEPIQKLQDLVNRTTWKKCCFSGGTESDYICAGSSRQNSLYIWERNVGTLLKILHGTKGEVVCDVIWHPIRPVIVSIASGVVSIWSQAQIENWSAFAPDFKELEENIEYEEKESEFDDYDEDKEDPNKDMGATDEEDAVIDVVTPHSNDVFLSSDEEQEDRDALVYFPISVDMENVELDAGEENFFDETVLSNVSNIENNHREHRRQTMTRSDVSNIDRNNVCTVQI</sequence>
<keyword evidence="8" id="KW-1185">Reference proteome</keyword>
<dbReference type="InterPro" id="IPR015943">
    <property type="entry name" value="WD40/YVTN_repeat-like_dom_sf"/>
</dbReference>
<dbReference type="Pfam" id="PF00400">
    <property type="entry name" value="WD40"/>
    <property type="match status" value="2"/>
</dbReference>
<dbReference type="InterPro" id="IPR019775">
    <property type="entry name" value="WD40_repeat_CS"/>
</dbReference>
<keyword evidence="4" id="KW-0539">Nucleus</keyword>
<evidence type="ECO:0000313" key="8">
    <source>
        <dbReference type="Proteomes" id="UP000790347"/>
    </source>
</evidence>
<dbReference type="Gene3D" id="2.130.10.10">
    <property type="entry name" value="YVTN repeat-like/Quinoprotein amine dehydrogenase"/>
    <property type="match status" value="1"/>
</dbReference>
<dbReference type="InterPro" id="IPR001680">
    <property type="entry name" value="WD40_rpt"/>
</dbReference>
<comment type="subcellular location">
    <subcellularLocation>
        <location evidence="1">Nucleus</location>
    </subcellularLocation>
</comment>
<feature type="repeat" description="WD" evidence="5">
    <location>
        <begin position="62"/>
        <end position="103"/>
    </location>
</feature>
<protein>
    <submittedName>
        <fullName evidence="7">Retinoblastoma-binding protein 5</fullName>
    </submittedName>
</protein>
<evidence type="ECO:0000256" key="2">
    <source>
        <dbReference type="ARBA" id="ARBA00022574"/>
    </source>
</evidence>
<feature type="compositionally biased region" description="Acidic residues" evidence="6">
    <location>
        <begin position="394"/>
        <end position="407"/>
    </location>
</feature>
<dbReference type="SUPFAM" id="SSF50978">
    <property type="entry name" value="WD40 repeat-like"/>
    <property type="match status" value="1"/>
</dbReference>
<name>A0A922ICD4_DERFA</name>
<dbReference type="EMBL" id="ASGP02000001">
    <property type="protein sequence ID" value="KAH9529447.1"/>
    <property type="molecule type" value="Genomic_DNA"/>
</dbReference>
<feature type="region of interest" description="Disordered" evidence="6">
    <location>
        <begin position="394"/>
        <end position="416"/>
    </location>
</feature>
<evidence type="ECO:0000256" key="5">
    <source>
        <dbReference type="PROSITE-ProRule" id="PRU00221"/>
    </source>
</evidence>
<reference evidence="7" key="2">
    <citation type="journal article" date="2022" name="Res Sq">
        <title>Comparative Genomics Reveals Insights into the Divergent Evolution of Astigmatic Mites and Household Pest Adaptations.</title>
        <authorList>
            <person name="Xiong Q."/>
            <person name="Wan A.T.-Y."/>
            <person name="Liu X.-Y."/>
            <person name="Fung C.S.-H."/>
            <person name="Xiao X."/>
            <person name="Malainual N."/>
            <person name="Hou J."/>
            <person name="Wang L."/>
            <person name="Wang M."/>
            <person name="Yang K."/>
            <person name="Cui Y."/>
            <person name="Leung E."/>
            <person name="Nong W."/>
            <person name="Shin S.-K."/>
            <person name="Au S."/>
            <person name="Jeong K.Y."/>
            <person name="Chew F.T."/>
            <person name="Hui J."/>
            <person name="Leung T.F."/>
            <person name="Tungtrongchitr A."/>
            <person name="Zhong N."/>
            <person name="Liu Z."/>
            <person name="Tsui S."/>
        </authorList>
    </citation>
    <scope>NUCLEOTIDE SEQUENCE</scope>
    <source>
        <strain evidence="7">Derf</strain>
        <tissue evidence="7">Whole organism</tissue>
    </source>
</reference>
<gene>
    <name evidence="7" type="primary">RBBP5</name>
    <name evidence="7" type="ORF">DERF_003332</name>
</gene>
<proteinExistence type="predicted"/>
<keyword evidence="3" id="KW-0677">Repeat</keyword>
<dbReference type="PROSITE" id="PS50082">
    <property type="entry name" value="WD_REPEATS_2"/>
    <property type="match status" value="2"/>
</dbReference>
<dbReference type="PANTHER" id="PTHR44040:SF1">
    <property type="entry name" value="RETINOBLASTOMA-BINDING PROTEIN 5"/>
    <property type="match status" value="1"/>
</dbReference>
<organism evidence="7 8">
    <name type="scientific">Dermatophagoides farinae</name>
    <name type="common">American house dust mite</name>
    <dbReference type="NCBI Taxonomy" id="6954"/>
    <lineage>
        <taxon>Eukaryota</taxon>
        <taxon>Metazoa</taxon>
        <taxon>Ecdysozoa</taxon>
        <taxon>Arthropoda</taxon>
        <taxon>Chelicerata</taxon>
        <taxon>Arachnida</taxon>
        <taxon>Acari</taxon>
        <taxon>Acariformes</taxon>
        <taxon>Sarcoptiformes</taxon>
        <taxon>Astigmata</taxon>
        <taxon>Psoroptidia</taxon>
        <taxon>Analgoidea</taxon>
        <taxon>Pyroglyphidae</taxon>
        <taxon>Dermatophagoidinae</taxon>
        <taxon>Dermatophagoides</taxon>
    </lineage>
</organism>
<dbReference type="GO" id="GO:0048188">
    <property type="term" value="C:Set1C/COMPASS complex"/>
    <property type="evidence" value="ECO:0007669"/>
    <property type="project" value="InterPro"/>
</dbReference>